<dbReference type="EMBL" id="JARJCW010000001">
    <property type="protein sequence ID" value="KAJ7230308.1"/>
    <property type="molecule type" value="Genomic_DNA"/>
</dbReference>
<protein>
    <submittedName>
        <fullName evidence="1">Uncharacterized protein</fullName>
    </submittedName>
</protein>
<proteinExistence type="predicted"/>
<dbReference type="Proteomes" id="UP001219525">
    <property type="component" value="Unassembled WGS sequence"/>
</dbReference>
<reference evidence="1" key="1">
    <citation type="submission" date="2023-03" db="EMBL/GenBank/DDBJ databases">
        <title>Massive genome expansion in bonnet fungi (Mycena s.s.) driven by repeated elements and novel gene families across ecological guilds.</title>
        <authorList>
            <consortium name="Lawrence Berkeley National Laboratory"/>
            <person name="Harder C.B."/>
            <person name="Miyauchi S."/>
            <person name="Viragh M."/>
            <person name="Kuo A."/>
            <person name="Thoen E."/>
            <person name="Andreopoulos B."/>
            <person name="Lu D."/>
            <person name="Skrede I."/>
            <person name="Drula E."/>
            <person name="Henrissat B."/>
            <person name="Morin E."/>
            <person name="Kohler A."/>
            <person name="Barry K."/>
            <person name="LaButti K."/>
            <person name="Morin E."/>
            <person name="Salamov A."/>
            <person name="Lipzen A."/>
            <person name="Mereny Z."/>
            <person name="Hegedus B."/>
            <person name="Baldrian P."/>
            <person name="Stursova M."/>
            <person name="Weitz H."/>
            <person name="Taylor A."/>
            <person name="Grigoriev I.V."/>
            <person name="Nagy L.G."/>
            <person name="Martin F."/>
            <person name="Kauserud H."/>
        </authorList>
    </citation>
    <scope>NUCLEOTIDE SEQUENCE</scope>
    <source>
        <strain evidence="1">9144</strain>
    </source>
</reference>
<accession>A0AAD6YV16</accession>
<evidence type="ECO:0000313" key="1">
    <source>
        <dbReference type="EMBL" id="KAJ7230308.1"/>
    </source>
</evidence>
<dbReference type="AlphaFoldDB" id="A0AAD6YV16"/>
<name>A0AAD6YV16_9AGAR</name>
<sequence>MPLLLNREKYSLVISPLKVLQEDQAEKIGLKAAAVNMIRTHVSGRRYVNLARVSRNYPNDPTKSAEALFHHGETATRVLQSSSTTAFFALLPATVALTRIEAVLLPADAQPVVPFDRAALVGTIDLAAPRASRALFVAAWRSVDRAARVRLLKLYVKMLGAQLAVALVGVQLMAAEVYVIGGERLTVLLASARAQLELAAVEMQQKST</sequence>
<organism evidence="1 2">
    <name type="scientific">Mycena pura</name>
    <dbReference type="NCBI Taxonomy" id="153505"/>
    <lineage>
        <taxon>Eukaryota</taxon>
        <taxon>Fungi</taxon>
        <taxon>Dikarya</taxon>
        <taxon>Basidiomycota</taxon>
        <taxon>Agaricomycotina</taxon>
        <taxon>Agaricomycetes</taxon>
        <taxon>Agaricomycetidae</taxon>
        <taxon>Agaricales</taxon>
        <taxon>Marasmiineae</taxon>
        <taxon>Mycenaceae</taxon>
        <taxon>Mycena</taxon>
    </lineage>
</organism>
<gene>
    <name evidence="1" type="ORF">GGX14DRAFT_582774</name>
</gene>
<comment type="caution">
    <text evidence="1">The sequence shown here is derived from an EMBL/GenBank/DDBJ whole genome shotgun (WGS) entry which is preliminary data.</text>
</comment>
<keyword evidence="2" id="KW-1185">Reference proteome</keyword>
<evidence type="ECO:0000313" key="2">
    <source>
        <dbReference type="Proteomes" id="UP001219525"/>
    </source>
</evidence>